<organism evidence="1 2">
    <name type="scientific">Streptantibioticus parmotrematis</name>
    <dbReference type="NCBI Taxonomy" id="2873249"/>
    <lineage>
        <taxon>Bacteria</taxon>
        <taxon>Bacillati</taxon>
        <taxon>Actinomycetota</taxon>
        <taxon>Actinomycetes</taxon>
        <taxon>Kitasatosporales</taxon>
        <taxon>Streptomycetaceae</taxon>
        <taxon>Streptantibioticus</taxon>
    </lineage>
</organism>
<comment type="caution">
    <text evidence="1">The sequence shown here is derived from an EMBL/GenBank/DDBJ whole genome shotgun (WGS) entry which is preliminary data.</text>
</comment>
<keyword evidence="2" id="KW-1185">Reference proteome</keyword>
<accession>A0ABS7QSK0</accession>
<dbReference type="RefSeq" id="WP_222976642.1">
    <property type="nucleotide sequence ID" value="NZ_JAINVZ010000005.1"/>
</dbReference>
<evidence type="ECO:0008006" key="3">
    <source>
        <dbReference type="Google" id="ProtNLM"/>
    </source>
</evidence>
<evidence type="ECO:0000313" key="1">
    <source>
        <dbReference type="EMBL" id="MBY8885360.1"/>
    </source>
</evidence>
<proteinExistence type="predicted"/>
<sequence>MRRMPVLAVSGAVALAGLCVGTGQAPALLRLLSHEHEASYTTGAQALRQDSADTPRWLPTDARNVRIKSKEAPQRPLHLETRPAQTLMRFDLSGGRLPATCRPNAPHGAPDALSARWWPKSEARHATYSCSGWRVAFDGHTGYAWHPKSDAA</sequence>
<gene>
    <name evidence="1" type="ORF">K7472_10930</name>
</gene>
<evidence type="ECO:0000313" key="2">
    <source>
        <dbReference type="Proteomes" id="UP001198565"/>
    </source>
</evidence>
<dbReference type="Proteomes" id="UP001198565">
    <property type="component" value="Unassembled WGS sequence"/>
</dbReference>
<dbReference type="EMBL" id="JAINVZ010000005">
    <property type="protein sequence ID" value="MBY8885360.1"/>
    <property type="molecule type" value="Genomic_DNA"/>
</dbReference>
<name>A0ABS7QSK0_9ACTN</name>
<reference evidence="1 2" key="1">
    <citation type="submission" date="2021-08" db="EMBL/GenBank/DDBJ databases">
        <title>Streptomyces sp. PTM05 isolated from lichen.</title>
        <authorList>
            <person name="Somphong A."/>
            <person name="Phongsopitanun W."/>
            <person name="Tanasupawat S."/>
        </authorList>
    </citation>
    <scope>NUCLEOTIDE SEQUENCE [LARGE SCALE GENOMIC DNA]</scope>
    <source>
        <strain evidence="1 2">Ptm05</strain>
    </source>
</reference>
<protein>
    <recommendedName>
        <fullName evidence="3">Lipoprotein</fullName>
    </recommendedName>
</protein>